<organism evidence="1 2">
    <name type="scientific">Zalaria obscura</name>
    <dbReference type="NCBI Taxonomy" id="2024903"/>
    <lineage>
        <taxon>Eukaryota</taxon>
        <taxon>Fungi</taxon>
        <taxon>Dikarya</taxon>
        <taxon>Ascomycota</taxon>
        <taxon>Pezizomycotina</taxon>
        <taxon>Dothideomycetes</taxon>
        <taxon>Dothideomycetidae</taxon>
        <taxon>Dothideales</taxon>
        <taxon>Zalariaceae</taxon>
        <taxon>Zalaria</taxon>
    </lineage>
</organism>
<dbReference type="Proteomes" id="UP001320706">
    <property type="component" value="Unassembled WGS sequence"/>
</dbReference>
<proteinExistence type="predicted"/>
<protein>
    <submittedName>
        <fullName evidence="1">Uncharacterized protein</fullName>
    </submittedName>
</protein>
<gene>
    <name evidence="1" type="ORF">M8818_002893</name>
</gene>
<accession>A0ACC3SHQ4</accession>
<evidence type="ECO:0000313" key="1">
    <source>
        <dbReference type="EMBL" id="KAK8213590.1"/>
    </source>
</evidence>
<dbReference type="EMBL" id="JAMKPW020000011">
    <property type="protein sequence ID" value="KAK8213590.1"/>
    <property type="molecule type" value="Genomic_DNA"/>
</dbReference>
<name>A0ACC3SHQ4_9PEZI</name>
<sequence length="698" mass="79468">MEGHFQSIPPMGSYYNGQPMMPPEAFQPRMQQLQTMSSETLNSYSDIEDPSQIALPAQGSSRPRRRQSGDHIKHRRTRSGCYTCRQRRVKGKRECVYPEPATSSKNPRSNSKKKSVSGDSGSNSSEDDEDDNELDRLPSIPDDEDATASTTTAPTSVCESIPSGSGSRHSSNASGIVRENSPISPKDASTGFPKPQHRPQVPRVSSKQTLKSKGISNSKWATLPKDVRFYMNYHKNHLSHHHYAMKYDTGDFLKTTFLEIALGYEPLLYAVTGFAAYHHTLTVPNGKIQHFLGYYNKSVSLLRVSLERSPKHSVATLLTILQLATFEEFLGDWVNLMGHQKAAYEILTELFTPQTIMQSETHRKIITWYIRFDLFAGYLSGYETVLGREWFSACTDFYTRQARDRPNDLGCILEENSAKGRLLATDISILFARKGKGAVSDADFAVETNNIRQRILEMAHVVDTTFADRKRTIKMFPNAPTEPYDSIVDSTDPDFLYADELYTWNFTQIDFWSIQLMFESQMCVAQRQPPSPDVINIAYRQCKMFEALQFSSTDPKPAILGAQASLGMASLYLPRDQRHTMWTRRKYALIESCGYIYPAALRKKMSDMWNEDVTRWWLPNDEDFPPIIQEIRQFIEFRAQIPKDTVSEDLRDMRGLFNTLSMEDSDTPRSRGTDSDLVDFNADGSVQWESSPDLNHWS</sequence>
<keyword evidence="2" id="KW-1185">Reference proteome</keyword>
<evidence type="ECO:0000313" key="2">
    <source>
        <dbReference type="Proteomes" id="UP001320706"/>
    </source>
</evidence>
<comment type="caution">
    <text evidence="1">The sequence shown here is derived from an EMBL/GenBank/DDBJ whole genome shotgun (WGS) entry which is preliminary data.</text>
</comment>
<reference evidence="1" key="1">
    <citation type="submission" date="2024-02" db="EMBL/GenBank/DDBJ databases">
        <title>Metagenome Assembled Genome of Zalaria obscura JY119.</title>
        <authorList>
            <person name="Vighnesh L."/>
            <person name="Jagadeeshwari U."/>
            <person name="Venkata Ramana C."/>
            <person name="Sasikala C."/>
        </authorList>
    </citation>
    <scope>NUCLEOTIDE SEQUENCE</scope>
    <source>
        <strain evidence="1">JY119</strain>
    </source>
</reference>